<dbReference type="PANTHER" id="PTHR23033">
    <property type="entry name" value="BETA1,3-GALACTOSYLTRANSFERASE"/>
    <property type="match status" value="1"/>
</dbReference>
<keyword evidence="7 12" id="KW-0812">Transmembrane</keyword>
<evidence type="ECO:0000256" key="10">
    <source>
        <dbReference type="ARBA" id="ARBA00022989"/>
    </source>
</evidence>
<dbReference type="SUPFAM" id="SSF57414">
    <property type="entry name" value="Hairpin loop containing domain-like"/>
    <property type="match status" value="1"/>
</dbReference>
<accession>A0A553I0M9</accession>
<comment type="subcellular location">
    <subcellularLocation>
        <location evidence="1">Membrane</location>
        <topology evidence="1">Single-pass type II membrane protein</topology>
    </subcellularLocation>
</comment>
<evidence type="ECO:0000259" key="13">
    <source>
        <dbReference type="Pfam" id="PF02434"/>
    </source>
</evidence>
<sequence>MGLVGRHELRSLGTRLSRWQKIALGLFISFFVIYVTSPYDGSLRAFFRFQHSVARDYYQSQRPSDGWLYRKQHYPINPDNDIGVIIKTGYGTKHRMPQALRALSNESFFPDVLVVQDFPVIPEQKHYNLTNDRTVGKGLEIIDILGWNLERGALKGREHLERIYKYRNLRDAVEAEEWVLSEGLGRTIGWELDAMKFLPALEYAWNTMPKKKWYIMIDDDTYVIKSTLSLLLGHLNYGQPHYIGNPVGDYKGRFPHGGSSVIMSGATLRNLFEWHPEIAAESNLESPFAIWGDKLLSTTLMKIAVYLDETYRRFFNGEHPWMTRMWIDRLCLPLMGFHGLGDKESMEQVGEVFKDQPGPVLWSSLAKIYGVSDYQTFIDVPIRPNINYVGRLDEGSTTIENVAKVEDCLDICDRHSTKCLAWAYDPNNKRCDIAPWAILGDLADGRFSGVNGKLGKRLVDRCHAPH</sequence>
<evidence type="ECO:0000256" key="6">
    <source>
        <dbReference type="ARBA" id="ARBA00022679"/>
    </source>
</evidence>
<keyword evidence="5" id="KW-0328">Glycosyltransferase</keyword>
<comment type="pathway">
    <text evidence="2">Protein modification; protein glycosylation.</text>
</comment>
<dbReference type="Proteomes" id="UP000319160">
    <property type="component" value="Unassembled WGS sequence"/>
</dbReference>
<dbReference type="GO" id="GO:0016263">
    <property type="term" value="F:glycoprotein-N-acetylgalactosamine 3-beta-galactosyltransferase activity"/>
    <property type="evidence" value="ECO:0007669"/>
    <property type="project" value="UniProtKB-EC"/>
</dbReference>
<dbReference type="OrthoDB" id="414175at2759"/>
<dbReference type="AlphaFoldDB" id="A0A553I0M9"/>
<evidence type="ECO:0000256" key="9">
    <source>
        <dbReference type="ARBA" id="ARBA00022968"/>
    </source>
</evidence>
<dbReference type="Pfam" id="PF02434">
    <property type="entry name" value="Fringe"/>
    <property type="match status" value="1"/>
</dbReference>
<comment type="similarity">
    <text evidence="3">Belongs to the glycosyltransferase 31 family. Beta3-Gal-T subfamily.</text>
</comment>
<evidence type="ECO:0000256" key="5">
    <source>
        <dbReference type="ARBA" id="ARBA00022676"/>
    </source>
</evidence>
<keyword evidence="8" id="KW-0547">Nucleotide-binding</keyword>
<dbReference type="GO" id="GO:0000166">
    <property type="term" value="F:nucleotide binding"/>
    <property type="evidence" value="ECO:0007669"/>
    <property type="project" value="UniProtKB-KW"/>
</dbReference>
<name>A0A553I0M9_9PEZI</name>
<dbReference type="InterPro" id="IPR026050">
    <property type="entry name" value="C1GALT1/C1GALT1_chp1"/>
</dbReference>
<dbReference type="STRING" id="2512241.A0A553I0M9"/>
<evidence type="ECO:0000256" key="11">
    <source>
        <dbReference type="ARBA" id="ARBA00023136"/>
    </source>
</evidence>
<keyword evidence="10 12" id="KW-1133">Transmembrane helix</keyword>
<dbReference type="GO" id="GO:0016020">
    <property type="term" value="C:membrane"/>
    <property type="evidence" value="ECO:0007669"/>
    <property type="project" value="UniProtKB-SubCell"/>
</dbReference>
<reference evidence="15" key="1">
    <citation type="submission" date="2019-06" db="EMBL/GenBank/DDBJ databases">
        <title>Draft genome sequence of the griseofulvin-producing fungus Xylaria cubensis strain G536.</title>
        <authorList>
            <person name="Mead M.E."/>
            <person name="Raja H.A."/>
            <person name="Steenwyk J.L."/>
            <person name="Knowles S.L."/>
            <person name="Oberlies N.H."/>
            <person name="Rokas A."/>
        </authorList>
    </citation>
    <scope>NUCLEOTIDE SEQUENCE [LARGE SCALE GENOMIC DNA]</scope>
    <source>
        <strain evidence="15">G536</strain>
    </source>
</reference>
<evidence type="ECO:0000313" key="15">
    <source>
        <dbReference type="Proteomes" id="UP000319160"/>
    </source>
</evidence>
<evidence type="ECO:0000256" key="3">
    <source>
        <dbReference type="ARBA" id="ARBA00006462"/>
    </source>
</evidence>
<dbReference type="Gene3D" id="3.90.550.50">
    <property type="match status" value="1"/>
</dbReference>
<dbReference type="EMBL" id="VFLP01000027">
    <property type="protein sequence ID" value="TRX93759.1"/>
    <property type="molecule type" value="Genomic_DNA"/>
</dbReference>
<keyword evidence="6" id="KW-0808">Transferase</keyword>
<dbReference type="EC" id="2.4.1.122" evidence="4"/>
<evidence type="ECO:0000256" key="1">
    <source>
        <dbReference type="ARBA" id="ARBA00004606"/>
    </source>
</evidence>
<feature type="domain" description="Fringe-like glycosyltransferase" evidence="13">
    <location>
        <begin position="200"/>
        <end position="249"/>
    </location>
</feature>
<comment type="caution">
    <text evidence="14">The sequence shown here is derived from an EMBL/GenBank/DDBJ whole genome shotgun (WGS) entry which is preliminary data.</text>
</comment>
<evidence type="ECO:0000256" key="12">
    <source>
        <dbReference type="SAM" id="Phobius"/>
    </source>
</evidence>
<evidence type="ECO:0000256" key="2">
    <source>
        <dbReference type="ARBA" id="ARBA00004922"/>
    </source>
</evidence>
<keyword evidence="11 12" id="KW-0472">Membrane</keyword>
<gene>
    <name evidence="14" type="ORF">FHL15_005435</name>
</gene>
<evidence type="ECO:0000256" key="8">
    <source>
        <dbReference type="ARBA" id="ARBA00022741"/>
    </source>
</evidence>
<dbReference type="InterPro" id="IPR003378">
    <property type="entry name" value="Fringe-like_glycosylTrfase"/>
</dbReference>
<evidence type="ECO:0000313" key="14">
    <source>
        <dbReference type="EMBL" id="TRX93759.1"/>
    </source>
</evidence>
<evidence type="ECO:0000256" key="7">
    <source>
        <dbReference type="ARBA" id="ARBA00022692"/>
    </source>
</evidence>
<organism evidence="14 15">
    <name type="scientific">Xylaria flabelliformis</name>
    <dbReference type="NCBI Taxonomy" id="2512241"/>
    <lineage>
        <taxon>Eukaryota</taxon>
        <taxon>Fungi</taxon>
        <taxon>Dikarya</taxon>
        <taxon>Ascomycota</taxon>
        <taxon>Pezizomycotina</taxon>
        <taxon>Sordariomycetes</taxon>
        <taxon>Xylariomycetidae</taxon>
        <taxon>Xylariales</taxon>
        <taxon>Xylariaceae</taxon>
        <taxon>Xylaria</taxon>
    </lineage>
</organism>
<keyword evidence="15" id="KW-1185">Reference proteome</keyword>
<evidence type="ECO:0000256" key="4">
    <source>
        <dbReference type="ARBA" id="ARBA00012557"/>
    </source>
</evidence>
<protein>
    <recommendedName>
        <fullName evidence="4">N-acetylgalactosaminide beta-1,3-galactosyltransferase</fullName>
        <ecNumber evidence="4">2.4.1.122</ecNumber>
    </recommendedName>
</protein>
<dbReference type="PANTHER" id="PTHR23033:SF40">
    <property type="entry name" value="APPLE DOMAIN-CONTAINING PROTEIN"/>
    <property type="match status" value="1"/>
</dbReference>
<proteinExistence type="inferred from homology"/>
<feature type="transmembrane region" description="Helical" evidence="12">
    <location>
        <begin position="21"/>
        <end position="39"/>
    </location>
</feature>
<keyword evidence="9" id="KW-0735">Signal-anchor</keyword>